<dbReference type="Gene3D" id="3.40.50.1820">
    <property type="entry name" value="alpha/beta hydrolase"/>
    <property type="match status" value="1"/>
</dbReference>
<proteinExistence type="predicted"/>
<dbReference type="AlphaFoldDB" id="A0A060BXF5"/>
<sequence length="143" mass="16040">PLQAEFRLPWSVVSDPAFEFKITRGSWDTVEVDEHGADVPNRRIAPKEWKHYGDDTARITITVAGWADQRGTRWAEAKKESTVVGNLSVTELSSEILNNSRKIRVWLPPGYWDTSKPARAYPVLLCTTGRTSSMTPRRSPASG</sequence>
<protein>
    <submittedName>
        <fullName evidence="1">CAZy families CE1|CBM20 protein</fullName>
    </submittedName>
</protein>
<evidence type="ECO:0000313" key="1">
    <source>
        <dbReference type="EMBL" id="AIA85460.1"/>
    </source>
</evidence>
<dbReference type="SUPFAM" id="SSF53474">
    <property type="entry name" value="alpha/beta-Hydrolases"/>
    <property type="match status" value="1"/>
</dbReference>
<organism evidence="1">
    <name type="scientific">uncultured Thermococcus sp</name>
    <dbReference type="NCBI Taxonomy" id="186057"/>
    <lineage>
        <taxon>Archaea</taxon>
        <taxon>Methanobacteriati</taxon>
        <taxon>Methanobacteriota</taxon>
        <taxon>Thermococci</taxon>
        <taxon>Thermococcales</taxon>
        <taxon>Thermococcaceae</taxon>
        <taxon>Thermococcus</taxon>
        <taxon>environmental samples</taxon>
    </lineage>
</organism>
<reference evidence="1" key="1">
    <citation type="journal article" date="2013" name="Environ. Microbiol.">
        <title>Seasonally variable intestinal metagenomes of the red palm weevil (Rhynchophorus ferrugineus).</title>
        <authorList>
            <person name="Jia S."/>
            <person name="Zhang X."/>
            <person name="Zhang G."/>
            <person name="Yin A."/>
            <person name="Zhang S."/>
            <person name="Li F."/>
            <person name="Wang L."/>
            <person name="Zhao D."/>
            <person name="Yun Q."/>
            <person name="Tala"/>
            <person name="Wang J."/>
            <person name="Sun G."/>
            <person name="Baabdullah M."/>
            <person name="Yu X."/>
            <person name="Hu S."/>
            <person name="Al-Mssallem I.S."/>
            <person name="Yu J."/>
        </authorList>
    </citation>
    <scope>NUCLEOTIDE SEQUENCE</scope>
</reference>
<name>A0A060BXF5_9EURY</name>
<dbReference type="EMBL" id="KF118200">
    <property type="protein sequence ID" value="AIA85460.1"/>
    <property type="molecule type" value="Genomic_DNA"/>
</dbReference>
<feature type="non-terminal residue" evidence="1">
    <location>
        <position position="143"/>
    </location>
</feature>
<feature type="non-terminal residue" evidence="1">
    <location>
        <position position="1"/>
    </location>
</feature>
<accession>A0A060BXF5</accession>
<dbReference type="InterPro" id="IPR029058">
    <property type="entry name" value="AB_hydrolase_fold"/>
</dbReference>